<dbReference type="SUPFAM" id="SSF56672">
    <property type="entry name" value="DNA/RNA polymerases"/>
    <property type="match status" value="1"/>
</dbReference>
<dbReference type="Pfam" id="PF00078">
    <property type="entry name" value="RVT_1"/>
    <property type="match status" value="1"/>
</dbReference>
<dbReference type="Proteomes" id="UP001458880">
    <property type="component" value="Unassembled WGS sequence"/>
</dbReference>
<keyword evidence="3" id="KW-0695">RNA-directed DNA polymerase</keyword>
<evidence type="ECO:0000256" key="1">
    <source>
        <dbReference type="SAM" id="MobiDB-lite"/>
    </source>
</evidence>
<sequence>EAIKSRRLKADYKELISSLITEGTVARDVEEELEEEAAAVLPGPTIELVEESILGVGSSAQVSPQTSPQTTNRVTTPVPSTSSTEPVERIVGESPATSENTYPTNSVTPVPSTSSTEPRRLIHSHGSGSEIPDHIFREYGRLVDLFTVTDPVRKYLTTYFESTEGWSDEDRALYDLSCRSSVKNGKLSVAEGLENWLTQVLSNLNVRTNTPAARGNGGKYHQNRGDKGSYRRGTSRAYLYKTAQSMYKSNRTKLAEHILDGKPLDEIRSYPPIETIEARYKEIFSTESPLDNHPILDFPNHSVETYLPFTEQEIIKGLAEMKSPTAGPDHLKLHHLRRLPTRRLVLMFNIMAVFGVVPEELKANRTVLLHKGGNPLDVDNWRPITISSILLRLFNRLLGSRLSRLPLNPLQRGFRRVDGVLLNTLTLEAIIRKRRAQRRPVAAVALDLRKAFDTVSHHSIQRALRRFGVDDRIIRLIGEQYREAYTKVAGATTTTAPLGLTRGAKQGDPLSPILFNMVLDELVTKLDSAERCTP</sequence>
<dbReference type="EMBL" id="JASPKY010000768">
    <property type="protein sequence ID" value="KAK9685589.1"/>
    <property type="molecule type" value="Genomic_DNA"/>
</dbReference>
<feature type="non-terminal residue" evidence="3">
    <location>
        <position position="1"/>
    </location>
</feature>
<dbReference type="PANTHER" id="PTHR19446">
    <property type="entry name" value="REVERSE TRANSCRIPTASES"/>
    <property type="match status" value="1"/>
</dbReference>
<dbReference type="AlphaFoldDB" id="A0AAW1I9P2"/>
<dbReference type="InterPro" id="IPR043502">
    <property type="entry name" value="DNA/RNA_pol_sf"/>
</dbReference>
<evidence type="ECO:0000313" key="4">
    <source>
        <dbReference type="Proteomes" id="UP001458880"/>
    </source>
</evidence>
<dbReference type="PROSITE" id="PS50878">
    <property type="entry name" value="RT_POL"/>
    <property type="match status" value="1"/>
</dbReference>
<feature type="compositionally biased region" description="Polar residues" evidence="1">
    <location>
        <begin position="58"/>
        <end position="73"/>
    </location>
</feature>
<proteinExistence type="predicted"/>
<feature type="region of interest" description="Disordered" evidence="1">
    <location>
        <begin position="57"/>
        <end position="128"/>
    </location>
</feature>
<accession>A0AAW1I9P2</accession>
<keyword evidence="3" id="KW-0548">Nucleotidyltransferase</keyword>
<organism evidence="3 4">
    <name type="scientific">Popillia japonica</name>
    <name type="common">Japanese beetle</name>
    <dbReference type="NCBI Taxonomy" id="7064"/>
    <lineage>
        <taxon>Eukaryota</taxon>
        <taxon>Metazoa</taxon>
        <taxon>Ecdysozoa</taxon>
        <taxon>Arthropoda</taxon>
        <taxon>Hexapoda</taxon>
        <taxon>Insecta</taxon>
        <taxon>Pterygota</taxon>
        <taxon>Neoptera</taxon>
        <taxon>Endopterygota</taxon>
        <taxon>Coleoptera</taxon>
        <taxon>Polyphaga</taxon>
        <taxon>Scarabaeiformia</taxon>
        <taxon>Scarabaeidae</taxon>
        <taxon>Rutelinae</taxon>
        <taxon>Popillia</taxon>
    </lineage>
</organism>
<protein>
    <submittedName>
        <fullName evidence="3">Reverse transcriptase (RNA-dependent DNA polymerase)</fullName>
    </submittedName>
</protein>
<reference evidence="3 4" key="1">
    <citation type="journal article" date="2024" name="BMC Genomics">
        <title>De novo assembly and annotation of Popillia japonica's genome with initial clues to its potential as an invasive pest.</title>
        <authorList>
            <person name="Cucini C."/>
            <person name="Boschi S."/>
            <person name="Funari R."/>
            <person name="Cardaioli E."/>
            <person name="Iannotti N."/>
            <person name="Marturano G."/>
            <person name="Paoli F."/>
            <person name="Bruttini M."/>
            <person name="Carapelli A."/>
            <person name="Frati F."/>
            <person name="Nardi F."/>
        </authorList>
    </citation>
    <scope>NUCLEOTIDE SEQUENCE [LARGE SCALE GENOMIC DNA]</scope>
    <source>
        <strain evidence="3">DMR45628</strain>
    </source>
</reference>
<comment type="caution">
    <text evidence="3">The sequence shown here is derived from an EMBL/GenBank/DDBJ whole genome shotgun (WGS) entry which is preliminary data.</text>
</comment>
<dbReference type="InterPro" id="IPR000477">
    <property type="entry name" value="RT_dom"/>
</dbReference>
<evidence type="ECO:0000313" key="3">
    <source>
        <dbReference type="EMBL" id="KAK9685589.1"/>
    </source>
</evidence>
<name>A0AAW1I9P2_POPJA</name>
<evidence type="ECO:0000259" key="2">
    <source>
        <dbReference type="PROSITE" id="PS50878"/>
    </source>
</evidence>
<keyword evidence="3" id="KW-0808">Transferase</keyword>
<gene>
    <name evidence="3" type="ORF">QE152_g37920</name>
</gene>
<feature type="compositionally biased region" description="Low complexity" evidence="1">
    <location>
        <begin position="74"/>
        <end position="85"/>
    </location>
</feature>
<feature type="region of interest" description="Disordered" evidence="1">
    <location>
        <begin position="208"/>
        <end position="231"/>
    </location>
</feature>
<dbReference type="GO" id="GO:0003964">
    <property type="term" value="F:RNA-directed DNA polymerase activity"/>
    <property type="evidence" value="ECO:0007669"/>
    <property type="project" value="UniProtKB-KW"/>
</dbReference>
<feature type="compositionally biased region" description="Low complexity" evidence="1">
    <location>
        <begin position="103"/>
        <end position="116"/>
    </location>
</feature>
<feature type="domain" description="Reverse transcriptase" evidence="2">
    <location>
        <begin position="350"/>
        <end position="534"/>
    </location>
</feature>
<dbReference type="CDD" id="cd01650">
    <property type="entry name" value="RT_nLTR_like"/>
    <property type="match status" value="1"/>
</dbReference>
<keyword evidence="4" id="KW-1185">Reference proteome</keyword>